<gene>
    <name evidence="2" type="ORF">C8D82_11642</name>
</gene>
<dbReference type="Proteomes" id="UP000245959">
    <property type="component" value="Unassembled WGS sequence"/>
</dbReference>
<dbReference type="InterPro" id="IPR013517">
    <property type="entry name" value="FG-GAP"/>
</dbReference>
<dbReference type="GeneID" id="78295594"/>
<organism evidence="2 3">
    <name type="scientific">Victivallis vadensis</name>
    <dbReference type="NCBI Taxonomy" id="172901"/>
    <lineage>
        <taxon>Bacteria</taxon>
        <taxon>Pseudomonadati</taxon>
        <taxon>Lentisphaerota</taxon>
        <taxon>Lentisphaeria</taxon>
        <taxon>Victivallales</taxon>
        <taxon>Victivallaceae</taxon>
        <taxon>Victivallis</taxon>
    </lineage>
</organism>
<dbReference type="SUPFAM" id="SSF69318">
    <property type="entry name" value="Integrin alpha N-terminal domain"/>
    <property type="match status" value="2"/>
</dbReference>
<protein>
    <submittedName>
        <fullName evidence="2">VCBS repeat protein</fullName>
    </submittedName>
</protein>
<sequence length="878" mass="95126">MMRRYRTMLGAGICWLLGIAAAGGVMLEKEALTFDGRNTLPAFALEQPLAGTFTVQLKLRLRAWPAGGKEEFSRTSPAGVVLLQGRPEAGECLIRVLGKRLQLHLRGSAAKGQGAMARGELPLGEWVRLALVHTGAETVLYADGAAVAALPVPPGAGPWNRIAVGQELGGIRLLQGEIRELRVIDRALSAAEVKQAFRESGAESHLSEARELPPLQLPHPALKVAADVIHPIAGTIARTAEIVPWSGPGARDLLVSGAGRFHGHRVMLYRNLNRDRDGVPVFDSGESIGLTGRDFQTLRRPDGGFDLIASGEGTPFPGQLVFYRNTGKPGAPKFGSPLPISVGNRPYCQAFGELAPRGWVIGDLDGDGVPDLVAAAADPEEWNRNAPDGVSFFNGREAENSGPGRGYDIAGKWLGEECRYRFFWAKGEPDGEAFRFGEPKPILARDTVMPLQWKTYPPAPAPALLRLDGVPHLIVAGDVDRLLAMPIFPDGAAMRCGPAADLLRERSMTENYWIESLRAADLDGDGHQELIAAGNPGRITVYRGRCPGDFTEAGSALQRGGLVETDTLVTPARGDWDGDGVPDLITGDASGYLIFWPGTADPLVYGAPVHLRENGRIVHHQAGPSGSIQGYHEKRWGYLQPTIGDWDGDGRNEIVTNDIRGAVKLYRPVAGRPGEVRSEPFLFRGKPLPAAWRVRPAILPARYGFGGENRAVLLFLDWDGDLAAAVPARSGSTEIARIVKLPDASGKPIRLCGVRGHWGRAKLAVSDWDGDGVWDLLWGHNLGVYREIWPKHLSRPKGAVPCLFRNVGSNAAPRFGGLQELEQADGERFHFHTHNSSVFPTDLDGDGREDLIVGAEDGKIYWFGRDGLRIRREPAQER</sequence>
<dbReference type="Gene3D" id="2.60.120.200">
    <property type="match status" value="1"/>
</dbReference>
<dbReference type="Pfam" id="PF13385">
    <property type="entry name" value="Laminin_G_3"/>
    <property type="match status" value="1"/>
</dbReference>
<dbReference type="Pfam" id="PF13517">
    <property type="entry name" value="FG-GAP_3"/>
    <property type="match status" value="1"/>
</dbReference>
<dbReference type="Gene3D" id="2.130.10.130">
    <property type="entry name" value="Integrin alpha, N-terminal"/>
    <property type="match status" value="2"/>
</dbReference>
<dbReference type="AlphaFoldDB" id="A0A2U1AW56"/>
<dbReference type="RefSeq" id="WP_116884296.1">
    <property type="nucleotide sequence ID" value="NZ_CABMMC010000011.1"/>
</dbReference>
<keyword evidence="3" id="KW-1185">Reference proteome</keyword>
<evidence type="ECO:0000256" key="1">
    <source>
        <dbReference type="ARBA" id="ARBA00022729"/>
    </source>
</evidence>
<accession>A0A2U1AW56</accession>
<keyword evidence="1" id="KW-0732">Signal</keyword>
<proteinExistence type="predicted"/>
<evidence type="ECO:0000313" key="3">
    <source>
        <dbReference type="Proteomes" id="UP000245959"/>
    </source>
</evidence>
<evidence type="ECO:0000313" key="2">
    <source>
        <dbReference type="EMBL" id="PVY40591.1"/>
    </source>
</evidence>
<dbReference type="InterPro" id="IPR028994">
    <property type="entry name" value="Integrin_alpha_N"/>
</dbReference>
<comment type="caution">
    <text evidence="2">The sequence shown here is derived from an EMBL/GenBank/DDBJ whole genome shotgun (WGS) entry which is preliminary data.</text>
</comment>
<dbReference type="SUPFAM" id="SSF49899">
    <property type="entry name" value="Concanavalin A-like lectins/glucanases"/>
    <property type="match status" value="1"/>
</dbReference>
<dbReference type="PANTHER" id="PTHR44103:SF1">
    <property type="entry name" value="PROPROTEIN CONVERTASE P"/>
    <property type="match status" value="1"/>
</dbReference>
<reference evidence="2 3" key="1">
    <citation type="submission" date="2018-04" db="EMBL/GenBank/DDBJ databases">
        <title>Genomic Encyclopedia of Type Strains, Phase IV (KMG-IV): sequencing the most valuable type-strain genomes for metagenomic binning, comparative biology and taxonomic classification.</title>
        <authorList>
            <person name="Goeker M."/>
        </authorList>
    </citation>
    <scope>NUCLEOTIDE SEQUENCE [LARGE SCALE GENOMIC DNA]</scope>
    <source>
        <strain evidence="2 3">DSM 14823</strain>
    </source>
</reference>
<name>A0A2U1AW56_9BACT</name>
<dbReference type="InterPro" id="IPR013320">
    <property type="entry name" value="ConA-like_dom_sf"/>
</dbReference>
<dbReference type="OrthoDB" id="1488578at2"/>
<dbReference type="PANTHER" id="PTHR44103">
    <property type="entry name" value="PROPROTEIN CONVERTASE P"/>
    <property type="match status" value="1"/>
</dbReference>
<dbReference type="EMBL" id="QEKH01000016">
    <property type="protein sequence ID" value="PVY40591.1"/>
    <property type="molecule type" value="Genomic_DNA"/>
</dbReference>